<dbReference type="Pfam" id="PF07748">
    <property type="entry name" value="Glyco_hydro_38C"/>
    <property type="match status" value="1"/>
</dbReference>
<dbReference type="InterPro" id="IPR015341">
    <property type="entry name" value="Glyco_hydro_38_cen"/>
</dbReference>
<evidence type="ECO:0000313" key="3">
    <source>
        <dbReference type="EMBL" id="XCI29008.1"/>
    </source>
</evidence>
<dbReference type="PANTHER" id="PTHR46017">
    <property type="entry name" value="ALPHA-MANNOSIDASE 2C1"/>
    <property type="match status" value="1"/>
</dbReference>
<dbReference type="Gene3D" id="3.20.110.10">
    <property type="entry name" value="Glycoside hydrolase 38, N terminal domain"/>
    <property type="match status" value="1"/>
</dbReference>
<dbReference type="PANTHER" id="PTHR46017:SF2">
    <property type="entry name" value="MANNOSYLGLYCERATE HYDROLASE"/>
    <property type="match status" value="1"/>
</dbReference>
<protein>
    <submittedName>
        <fullName evidence="3">Glycoside hydrolase family 38 C-terminal domain-containing protein</fullName>
    </submittedName>
</protein>
<dbReference type="Gene3D" id="2.70.98.30">
    <property type="entry name" value="Golgi alpha-mannosidase II, domain 4"/>
    <property type="match status" value="1"/>
</dbReference>
<dbReference type="GO" id="GO:0030246">
    <property type="term" value="F:carbohydrate binding"/>
    <property type="evidence" value="ECO:0007669"/>
    <property type="project" value="InterPro"/>
</dbReference>
<name>A0AAU8HUE3_9FIRM</name>
<accession>A0AAU8HUE3</accession>
<reference evidence="3" key="1">
    <citation type="journal article" date="2018" name="Antonie Van Leeuwenhoek">
        <title>Proteinivorax hydrogeniformans sp. nov., an anaerobic, haloalkaliphilic bacterium fermenting proteinaceous compounds with high hydrogen production.</title>
        <authorList>
            <person name="Boltyanskaya Y."/>
            <person name="Detkova E."/>
            <person name="Pimenov N."/>
            <person name="Kevbrin V."/>
        </authorList>
    </citation>
    <scope>NUCLEOTIDE SEQUENCE</scope>
    <source>
        <strain evidence="3">Z-710</strain>
    </source>
</reference>
<dbReference type="Gene3D" id="1.20.1270.50">
    <property type="entry name" value="Glycoside hydrolase family 38, central domain"/>
    <property type="match status" value="1"/>
</dbReference>
<dbReference type="InterPro" id="IPR011013">
    <property type="entry name" value="Gal_mutarotase_sf_dom"/>
</dbReference>
<dbReference type="GO" id="GO:0006013">
    <property type="term" value="P:mannose metabolic process"/>
    <property type="evidence" value="ECO:0007669"/>
    <property type="project" value="InterPro"/>
</dbReference>
<keyword evidence="3" id="KW-0378">Hydrolase</keyword>
<dbReference type="SUPFAM" id="SSF74650">
    <property type="entry name" value="Galactose mutarotase-like"/>
    <property type="match status" value="1"/>
</dbReference>
<dbReference type="AlphaFoldDB" id="A0AAU8HUE3"/>
<dbReference type="GO" id="GO:0009313">
    <property type="term" value="P:oligosaccharide catabolic process"/>
    <property type="evidence" value="ECO:0007669"/>
    <property type="project" value="TreeGrafter"/>
</dbReference>
<feature type="domain" description="Glycoside hydrolase family 38 central" evidence="2">
    <location>
        <begin position="212"/>
        <end position="290"/>
    </location>
</feature>
<gene>
    <name evidence="3" type="ORF">PRVXH_000304</name>
</gene>
<sequence length="821" mass="94444">MESTLKKYICEGRIIPGPWYVQPDTFLPSGESLIRNLLISKHISDSYGTSLNIGYLPDSFGQSSCIPTILNGFDINTVLFYRGIADDDVKHNEFVWRGSGNSEVIAAWMPSGYGNGMFLSEDIEKNVTEVQKNLEFLESRSINGNILLMSGSDQCYPKKHLVKAAKELNSYYKDEQYSFRVSSPEEFFKDLLPFRNQMEVLTGELRKGKHSRVHNSIGATRLDIKRKNYDVERKYENLVEPLNALVSLEKDIKNIDIINRGWRYIVENHAHDSICNVCTDIIHKEMEMRIEYADQIGDYLVDENFQTLHSLINYKDGAGRPIIIYSGFIGETKELIEVDVYSKSKNFTLVDEKGNEVYYIKESCEQINLKDLKVSLTPLPDDYYYKYKVKFIAKSKGIGYKTYYLRESDDKKEIDESLVKANNILENSYIRVEVENNGAITICDKINNKVYKNQHIFRNNGNAGDEYDYSPPYEDYEIRSIDKLKSIKITEDTPITASLEVKYTLKVPKTTNNKVRIKDMVELDLLTVITLTKGIKYVDFKTFIENTAENHRIQVLFKFDEKIDNNFADNQFGEIVRENVFEQTKESEESNWSERYYPIFNQHKFSGLKSNDGTGFIIMNKGLPQYEILQEEVTTLAITLLSSVGYMGNENLKYRKGRRSGAMCATPDAQLLGNRVAEYAFMPINKDLDYHSVAHGYTNKITGISYPEYESQGVWSDCLTVIEGENLLNSTFKCSEDGEGYVVRVFNPTKKTKEAISLSYNRHLFKNIYNINMAEQNIRDHNVKILKTNNPDMSDSPKLSGEIKYSKFVSNDVKSHKFIKS</sequence>
<dbReference type="InterPro" id="IPR027291">
    <property type="entry name" value="Glyco_hydro_38_N_sf"/>
</dbReference>
<dbReference type="InterPro" id="IPR011682">
    <property type="entry name" value="Glyco_hydro_38_C"/>
</dbReference>
<dbReference type="EMBL" id="CP159485">
    <property type="protein sequence ID" value="XCI29008.1"/>
    <property type="molecule type" value="Genomic_DNA"/>
</dbReference>
<evidence type="ECO:0000256" key="1">
    <source>
        <dbReference type="ARBA" id="ARBA00009792"/>
    </source>
</evidence>
<evidence type="ECO:0000259" key="2">
    <source>
        <dbReference type="SMART" id="SM00872"/>
    </source>
</evidence>
<dbReference type="Pfam" id="PF01074">
    <property type="entry name" value="Glyco_hydro_38N"/>
    <property type="match status" value="1"/>
</dbReference>
<organism evidence="3">
    <name type="scientific">Proteinivorax hydrogeniformans</name>
    <dbReference type="NCBI Taxonomy" id="1826727"/>
    <lineage>
        <taxon>Bacteria</taxon>
        <taxon>Bacillati</taxon>
        <taxon>Bacillota</taxon>
        <taxon>Clostridia</taxon>
        <taxon>Eubacteriales</taxon>
        <taxon>Proteinivoracaceae</taxon>
        <taxon>Proteinivorax</taxon>
    </lineage>
</organism>
<dbReference type="SUPFAM" id="SSF88713">
    <property type="entry name" value="Glycoside hydrolase/deacetylase"/>
    <property type="match status" value="1"/>
</dbReference>
<comment type="similarity">
    <text evidence="1">Belongs to the glycosyl hydrolase 38 family.</text>
</comment>
<dbReference type="InterPro" id="IPR000602">
    <property type="entry name" value="Glyco_hydro_38_N"/>
</dbReference>
<dbReference type="GO" id="GO:0004559">
    <property type="term" value="F:alpha-mannosidase activity"/>
    <property type="evidence" value="ECO:0007669"/>
    <property type="project" value="InterPro"/>
</dbReference>
<proteinExistence type="inferred from homology"/>
<dbReference type="SMART" id="SM00872">
    <property type="entry name" value="Alpha-mann_mid"/>
    <property type="match status" value="1"/>
</dbReference>
<dbReference type="InterPro" id="IPR011330">
    <property type="entry name" value="Glyco_hydro/deAcase_b/a-brl"/>
</dbReference>
<dbReference type="InterPro" id="IPR037094">
    <property type="entry name" value="Glyco_hydro_38_cen_sf"/>
</dbReference>
<reference evidence="3" key="2">
    <citation type="submission" date="2024-06" db="EMBL/GenBank/DDBJ databases">
        <authorList>
            <person name="Petrova K.O."/>
            <person name="Toshchakov S.V."/>
            <person name="Boltjanskaja Y.V."/>
            <person name="Kevbrin V.V."/>
        </authorList>
    </citation>
    <scope>NUCLEOTIDE SEQUENCE</scope>
    <source>
        <strain evidence="3">Z-710</strain>
    </source>
</reference>
<dbReference type="RefSeq" id="WP_353893558.1">
    <property type="nucleotide sequence ID" value="NZ_CP159485.1"/>
</dbReference>